<evidence type="ECO:0000313" key="1">
    <source>
        <dbReference type="EMBL" id="KCW61067.1"/>
    </source>
</evidence>
<protein>
    <submittedName>
        <fullName evidence="1">Uncharacterized protein</fullName>
    </submittedName>
</protein>
<dbReference type="Gramene" id="KCW61067">
    <property type="protein sequence ID" value="KCW61067"/>
    <property type="gene ID" value="EUGRSUZ_H03844"/>
</dbReference>
<dbReference type="EMBL" id="KK198760">
    <property type="protein sequence ID" value="KCW61067.1"/>
    <property type="molecule type" value="Genomic_DNA"/>
</dbReference>
<proteinExistence type="predicted"/>
<reference evidence="1" key="1">
    <citation type="submission" date="2013-07" db="EMBL/GenBank/DDBJ databases">
        <title>The genome of Eucalyptus grandis.</title>
        <authorList>
            <person name="Schmutz J."/>
            <person name="Hayes R."/>
            <person name="Myburg A."/>
            <person name="Tuskan G."/>
            <person name="Grattapaglia D."/>
            <person name="Rokhsar D.S."/>
        </authorList>
    </citation>
    <scope>NUCLEOTIDE SEQUENCE</scope>
    <source>
        <tissue evidence="1">Leaf extractions</tissue>
    </source>
</reference>
<sequence>MQLIGERGEQRKRTCRDHGACSVSCRWSHGGSDDIVCSSEARLLIKKFSSSLERGCICGEVRGAYYYS</sequence>
<dbReference type="InParanoid" id="A0A059B4A7"/>
<accession>A0A059B4A7</accession>
<gene>
    <name evidence="1" type="ORF">EUGRSUZ_H03844</name>
</gene>
<organism evidence="1">
    <name type="scientific">Eucalyptus grandis</name>
    <name type="common">Flooded gum</name>
    <dbReference type="NCBI Taxonomy" id="71139"/>
    <lineage>
        <taxon>Eukaryota</taxon>
        <taxon>Viridiplantae</taxon>
        <taxon>Streptophyta</taxon>
        <taxon>Embryophyta</taxon>
        <taxon>Tracheophyta</taxon>
        <taxon>Spermatophyta</taxon>
        <taxon>Magnoliopsida</taxon>
        <taxon>eudicotyledons</taxon>
        <taxon>Gunneridae</taxon>
        <taxon>Pentapetalae</taxon>
        <taxon>rosids</taxon>
        <taxon>malvids</taxon>
        <taxon>Myrtales</taxon>
        <taxon>Myrtaceae</taxon>
        <taxon>Myrtoideae</taxon>
        <taxon>Eucalypteae</taxon>
        <taxon>Eucalyptus</taxon>
    </lineage>
</organism>
<name>A0A059B4A7_EUCGR</name>
<dbReference type="AlphaFoldDB" id="A0A059B4A7"/>